<keyword evidence="4 6" id="KW-1133">Transmembrane helix</keyword>
<evidence type="ECO:0000256" key="4">
    <source>
        <dbReference type="ARBA" id="ARBA00022989"/>
    </source>
</evidence>
<dbReference type="InterPro" id="IPR002549">
    <property type="entry name" value="AI-2E-like"/>
</dbReference>
<gene>
    <name evidence="7" type="ORF">H4O24_04540</name>
</gene>
<evidence type="ECO:0000256" key="2">
    <source>
        <dbReference type="ARBA" id="ARBA00009773"/>
    </source>
</evidence>
<keyword evidence="5 6" id="KW-0472">Membrane</keyword>
<proteinExistence type="inferred from homology"/>
<evidence type="ECO:0000256" key="3">
    <source>
        <dbReference type="ARBA" id="ARBA00022692"/>
    </source>
</evidence>
<dbReference type="GO" id="GO:0016020">
    <property type="term" value="C:membrane"/>
    <property type="evidence" value="ECO:0007669"/>
    <property type="project" value="UniProtKB-SubCell"/>
</dbReference>
<dbReference type="Pfam" id="PF01594">
    <property type="entry name" value="AI-2E_transport"/>
    <property type="match status" value="1"/>
</dbReference>
<name>A0A7G6VW15_9SPHN</name>
<feature type="transmembrane region" description="Helical" evidence="6">
    <location>
        <begin position="144"/>
        <end position="167"/>
    </location>
</feature>
<keyword evidence="3 6" id="KW-0812">Transmembrane</keyword>
<feature type="transmembrane region" description="Helical" evidence="6">
    <location>
        <begin position="71"/>
        <end position="90"/>
    </location>
</feature>
<organism evidence="7 8">
    <name type="scientific">Croceicoccus marinus</name>
    <dbReference type="NCBI Taxonomy" id="450378"/>
    <lineage>
        <taxon>Bacteria</taxon>
        <taxon>Pseudomonadati</taxon>
        <taxon>Pseudomonadota</taxon>
        <taxon>Alphaproteobacteria</taxon>
        <taxon>Sphingomonadales</taxon>
        <taxon>Erythrobacteraceae</taxon>
        <taxon>Croceicoccus</taxon>
    </lineage>
</organism>
<evidence type="ECO:0000256" key="5">
    <source>
        <dbReference type="ARBA" id="ARBA00023136"/>
    </source>
</evidence>
<feature type="transmembrane region" description="Helical" evidence="6">
    <location>
        <begin position="15"/>
        <end position="33"/>
    </location>
</feature>
<feature type="transmembrane region" description="Helical" evidence="6">
    <location>
        <begin position="229"/>
        <end position="253"/>
    </location>
</feature>
<dbReference type="PANTHER" id="PTHR21716">
    <property type="entry name" value="TRANSMEMBRANE PROTEIN"/>
    <property type="match status" value="1"/>
</dbReference>
<feature type="transmembrane region" description="Helical" evidence="6">
    <location>
        <begin position="205"/>
        <end position="223"/>
    </location>
</feature>
<evidence type="ECO:0000256" key="6">
    <source>
        <dbReference type="SAM" id="Phobius"/>
    </source>
</evidence>
<comment type="similarity">
    <text evidence="2">Belongs to the autoinducer-2 exporter (AI-2E) (TC 2.A.86) family.</text>
</comment>
<evidence type="ECO:0000256" key="1">
    <source>
        <dbReference type="ARBA" id="ARBA00004141"/>
    </source>
</evidence>
<dbReference type="Proteomes" id="UP000515297">
    <property type="component" value="Chromosome"/>
</dbReference>
<feature type="transmembrane region" description="Helical" evidence="6">
    <location>
        <begin position="265"/>
        <end position="285"/>
    </location>
</feature>
<comment type="subcellular location">
    <subcellularLocation>
        <location evidence="1">Membrane</location>
        <topology evidence="1">Multi-pass membrane protein</topology>
    </subcellularLocation>
</comment>
<feature type="transmembrane region" description="Helical" evidence="6">
    <location>
        <begin position="297"/>
        <end position="330"/>
    </location>
</feature>
<reference evidence="7 8" key="1">
    <citation type="submission" date="2020-08" db="EMBL/GenBank/DDBJ databases">
        <authorList>
            <person name="Liu G."/>
            <person name="Sun C."/>
        </authorList>
    </citation>
    <scope>NUCLEOTIDE SEQUENCE [LARGE SCALE GENOMIC DNA]</scope>
    <source>
        <strain evidence="7 8">OT19</strain>
    </source>
</reference>
<dbReference type="EMBL" id="CP060052">
    <property type="protein sequence ID" value="QNE05930.1"/>
    <property type="molecule type" value="Genomic_DNA"/>
</dbReference>
<evidence type="ECO:0000313" key="7">
    <source>
        <dbReference type="EMBL" id="QNE05930.1"/>
    </source>
</evidence>
<accession>A0A7G6VW15</accession>
<evidence type="ECO:0000313" key="8">
    <source>
        <dbReference type="Proteomes" id="UP000515297"/>
    </source>
</evidence>
<feature type="transmembrane region" description="Helical" evidence="6">
    <location>
        <begin position="39"/>
        <end position="59"/>
    </location>
</feature>
<sequence>MKGPIFRPRPEDQAFLRRLAYLVAVAALLIVFWRAGHLLMLAFGSLLGAAAFRATASLYRRIGVRHRGISLALGIATCLGVLGLMAYLLTVQFGTQLAGMIDDLPQTIDAIEAALSRTPVGEAVVRAAQAALAGSTIADRLGDLAAGAGEVALNFLIVLIGAMFIAVDTGPYKRGMLLLTPPSARPAMQRAIGEMSLALRLWLKAKILTMSVMAVLIGFSLYVAGVDNYIALGLLGGISEFVPYVGPALAMLPAIGIAAAQGGDVLAYALIGFVVVRVIEAWLLTPLVNREVVNIPPALTLFVILGAGAVFGVYGLFFAGALLVVLFVGVRELYLRDTLGEDVEGVPRPVKRRAE</sequence>
<dbReference type="AlphaFoldDB" id="A0A7G6VW15"/>
<dbReference type="RefSeq" id="WP_185884977.1">
    <property type="nucleotide sequence ID" value="NZ_CP060052.1"/>
</dbReference>
<protein>
    <submittedName>
        <fullName evidence="7">AI-2E family transporter</fullName>
    </submittedName>
</protein>
<dbReference type="PANTHER" id="PTHR21716:SF62">
    <property type="entry name" value="TRANSPORT PROTEIN YDBI-RELATED"/>
    <property type="match status" value="1"/>
</dbReference>
<dbReference type="GO" id="GO:0055085">
    <property type="term" value="P:transmembrane transport"/>
    <property type="evidence" value="ECO:0007669"/>
    <property type="project" value="TreeGrafter"/>
</dbReference>